<feature type="chain" id="PRO_5040813604" description="pyranose dehydrogenase (acceptor)" evidence="17">
    <location>
        <begin position="23"/>
        <end position="597"/>
    </location>
</feature>
<comment type="cofactor">
    <cofactor evidence="1 16">
        <name>FAD</name>
        <dbReference type="ChEBI" id="CHEBI:57692"/>
    </cofactor>
</comment>
<keyword evidence="7" id="KW-0285">Flavoprotein</keyword>
<sequence>MGKFNSTVALCALLALPLPSIAVISDSFTAFANTTYDFVIVGANAGAVLANRLTENPRWKVLLIEAGPSHEDVFDTKVPAFVGRLQGTPYDWNYTTVPQTGLNDRVIKFPRGHILGGCSSIDGVFYTRGSSSDYDRWAKVTGDSGWSWKRLLPYFLKNERWINPADNHDTTGEYDPRFHSTRGLTYVTAPNSPQAIDPKVIQASRELGGEFKYNIDINSGDELGIGWNHATVGHGERSSAATSYLAPKYVARENLHILVGHRVTRVLKTSSQGGLPSLRTVQFTPQRTSTGSLANPLYEVTARKEVLLSAGVVGTTQILLLSGVGNATELKELEIQQTVDLPDVGKNMSEQPIFFLTWTLGINDTVVPTEEMQTQWLAEWKANRTGPLTGIGVNTLGWLRIPDNSSVWENHKDPSSGKNTPHIELGWEGGGLYPLPGSAIRGVIIPLQPESRGTIWLKSSDPFDDPFIDFGFFNSELDLLTIKEGVNALKRFFAAPAWKDYRLSIQSDFPENDEAALDEYIRNATDHAAHPVGTASMSAKGAKNGVVDPDLKLKKATGLRVVDASVMPYIPAGHTQAAVYAIAERAADLIKASWERL</sequence>
<evidence type="ECO:0000313" key="20">
    <source>
        <dbReference type="EMBL" id="KAJ2924439.1"/>
    </source>
</evidence>
<dbReference type="AlphaFoldDB" id="A0A9W8IZ24"/>
<dbReference type="OrthoDB" id="269227at2759"/>
<feature type="domain" description="Glucose-methanol-choline oxidoreductase C-terminal" evidence="19">
    <location>
        <begin position="449"/>
        <end position="583"/>
    </location>
</feature>
<evidence type="ECO:0000256" key="3">
    <source>
        <dbReference type="ARBA" id="ARBA00010790"/>
    </source>
</evidence>
<evidence type="ECO:0000256" key="8">
    <source>
        <dbReference type="ARBA" id="ARBA00022827"/>
    </source>
</evidence>
<evidence type="ECO:0000256" key="11">
    <source>
        <dbReference type="ARBA" id="ARBA00034010"/>
    </source>
</evidence>
<proteinExistence type="inferred from homology"/>
<evidence type="ECO:0000256" key="13">
    <source>
        <dbReference type="ARBA" id="ARBA00034050"/>
    </source>
</evidence>
<comment type="catalytic activity">
    <reaction evidence="11">
        <text>pyranose + acceptor = pyranos-2,3-diulose + reduced acceptor.</text>
        <dbReference type="EC" id="1.1.99.29"/>
    </reaction>
</comment>
<reference evidence="20" key="1">
    <citation type="submission" date="2022-06" db="EMBL/GenBank/DDBJ databases">
        <title>Genome Sequence of Candolleomyces eurysporus.</title>
        <authorList>
            <person name="Buettner E."/>
        </authorList>
    </citation>
    <scope>NUCLEOTIDE SEQUENCE</scope>
    <source>
        <strain evidence="20">VTCC 930004</strain>
    </source>
</reference>
<comment type="caution">
    <text evidence="20">The sequence shown here is derived from an EMBL/GenBank/DDBJ whole genome shotgun (WGS) entry which is preliminary data.</text>
</comment>
<dbReference type="InterPro" id="IPR036188">
    <property type="entry name" value="FAD/NAD-bd_sf"/>
</dbReference>
<evidence type="ECO:0000256" key="7">
    <source>
        <dbReference type="ARBA" id="ARBA00022630"/>
    </source>
</evidence>
<comment type="catalytic activity">
    <reaction evidence="13">
        <text>a pyranoside + acceptor = a pyranosid-3-ulose + reduced acceptor.</text>
        <dbReference type="EC" id="1.1.99.29"/>
    </reaction>
</comment>
<organism evidence="20 21">
    <name type="scientific">Candolleomyces eurysporus</name>
    <dbReference type="NCBI Taxonomy" id="2828524"/>
    <lineage>
        <taxon>Eukaryota</taxon>
        <taxon>Fungi</taxon>
        <taxon>Dikarya</taxon>
        <taxon>Basidiomycota</taxon>
        <taxon>Agaricomycotina</taxon>
        <taxon>Agaricomycetes</taxon>
        <taxon>Agaricomycetidae</taxon>
        <taxon>Agaricales</taxon>
        <taxon>Agaricineae</taxon>
        <taxon>Psathyrellaceae</taxon>
        <taxon>Candolleomyces</taxon>
    </lineage>
</organism>
<evidence type="ECO:0000256" key="14">
    <source>
        <dbReference type="ARBA" id="ARBA00034059"/>
    </source>
</evidence>
<evidence type="ECO:0000256" key="9">
    <source>
        <dbReference type="ARBA" id="ARBA00024699"/>
    </source>
</evidence>
<evidence type="ECO:0000256" key="16">
    <source>
        <dbReference type="PIRSR" id="PIRSR000137-2"/>
    </source>
</evidence>
<keyword evidence="6" id="KW-0964">Secreted</keyword>
<evidence type="ECO:0000259" key="18">
    <source>
        <dbReference type="Pfam" id="PF00732"/>
    </source>
</evidence>
<evidence type="ECO:0000256" key="1">
    <source>
        <dbReference type="ARBA" id="ARBA00001974"/>
    </source>
</evidence>
<dbReference type="Gene3D" id="3.30.560.10">
    <property type="entry name" value="Glucose Oxidase, domain 3"/>
    <property type="match status" value="1"/>
</dbReference>
<feature type="active site" description="Proton donor" evidence="15">
    <location>
        <position position="530"/>
    </location>
</feature>
<comment type="subunit">
    <text evidence="4">Monomer.</text>
</comment>
<accession>A0A9W8IZ24</accession>
<comment type="catalytic activity">
    <reaction evidence="12">
        <text>pyranose + acceptor = pyranos-3-ulose + reduced acceptor.</text>
        <dbReference type="EC" id="1.1.99.29"/>
    </reaction>
</comment>
<feature type="domain" description="Glucose-methanol-choline oxidoreductase N-terminal" evidence="18">
    <location>
        <begin position="81"/>
        <end position="352"/>
    </location>
</feature>
<dbReference type="Pfam" id="PF00732">
    <property type="entry name" value="GMC_oxred_N"/>
    <property type="match status" value="1"/>
</dbReference>
<dbReference type="EC" id="1.1.99.29" evidence="5"/>
<dbReference type="PIRSF" id="PIRSF000137">
    <property type="entry name" value="Alcohol_oxidase"/>
    <property type="match status" value="1"/>
</dbReference>
<dbReference type="PANTHER" id="PTHR11552:SF147">
    <property type="entry name" value="CHOLINE DEHYDROGENASE, MITOCHONDRIAL"/>
    <property type="match status" value="1"/>
</dbReference>
<name>A0A9W8IZ24_9AGAR</name>
<evidence type="ECO:0000256" key="15">
    <source>
        <dbReference type="PIRSR" id="PIRSR000137-1"/>
    </source>
</evidence>
<keyword evidence="8 16" id="KW-0274">FAD</keyword>
<dbReference type="SUPFAM" id="SSF54373">
    <property type="entry name" value="FAD-linked reductases, C-terminal domain"/>
    <property type="match status" value="1"/>
</dbReference>
<feature type="active site" description="Proton acceptor" evidence="15">
    <location>
        <position position="574"/>
    </location>
</feature>
<dbReference type="GO" id="GO:0050660">
    <property type="term" value="F:flavin adenine dinucleotide binding"/>
    <property type="evidence" value="ECO:0007669"/>
    <property type="project" value="InterPro"/>
</dbReference>
<evidence type="ECO:0000259" key="19">
    <source>
        <dbReference type="Pfam" id="PF05199"/>
    </source>
</evidence>
<dbReference type="Gene3D" id="3.50.50.60">
    <property type="entry name" value="FAD/NAD(P)-binding domain"/>
    <property type="match status" value="1"/>
</dbReference>
<comment type="similarity">
    <text evidence="3">Belongs to the GMC oxidoreductase family.</text>
</comment>
<dbReference type="SUPFAM" id="SSF51905">
    <property type="entry name" value="FAD/NAD(P)-binding domain"/>
    <property type="match status" value="1"/>
</dbReference>
<feature type="non-terminal residue" evidence="20">
    <location>
        <position position="1"/>
    </location>
</feature>
<evidence type="ECO:0000256" key="5">
    <source>
        <dbReference type="ARBA" id="ARBA00013177"/>
    </source>
</evidence>
<keyword evidence="21" id="KW-1185">Reference proteome</keyword>
<protein>
    <recommendedName>
        <fullName evidence="5">pyranose dehydrogenase (acceptor)</fullName>
        <ecNumber evidence="5">1.1.99.29</ecNumber>
    </recommendedName>
</protein>
<evidence type="ECO:0000313" key="21">
    <source>
        <dbReference type="Proteomes" id="UP001140091"/>
    </source>
</evidence>
<dbReference type="EMBL" id="JANBPK010001221">
    <property type="protein sequence ID" value="KAJ2924439.1"/>
    <property type="molecule type" value="Genomic_DNA"/>
</dbReference>
<dbReference type="GO" id="GO:0005576">
    <property type="term" value="C:extracellular region"/>
    <property type="evidence" value="ECO:0007669"/>
    <property type="project" value="UniProtKB-SubCell"/>
</dbReference>
<dbReference type="InterPro" id="IPR007867">
    <property type="entry name" value="GMC_OxRtase_C"/>
</dbReference>
<dbReference type="InterPro" id="IPR012132">
    <property type="entry name" value="GMC_OxRdtase"/>
</dbReference>
<evidence type="ECO:0000256" key="17">
    <source>
        <dbReference type="SAM" id="SignalP"/>
    </source>
</evidence>
<comment type="catalytic activity">
    <reaction evidence="10">
        <text>pyranose + acceptor = pyranos-2-ulose + reduced acceptor.</text>
        <dbReference type="EC" id="1.1.99.29"/>
    </reaction>
</comment>
<evidence type="ECO:0000256" key="2">
    <source>
        <dbReference type="ARBA" id="ARBA00004613"/>
    </source>
</evidence>
<dbReference type="Pfam" id="PF05199">
    <property type="entry name" value="GMC_oxred_C"/>
    <property type="match status" value="1"/>
</dbReference>
<feature type="signal peptide" evidence="17">
    <location>
        <begin position="1"/>
        <end position="22"/>
    </location>
</feature>
<dbReference type="Proteomes" id="UP001140091">
    <property type="component" value="Unassembled WGS sequence"/>
</dbReference>
<feature type="binding site" evidence="16">
    <location>
        <position position="263"/>
    </location>
    <ligand>
        <name>FAD</name>
        <dbReference type="ChEBI" id="CHEBI:57692"/>
    </ligand>
</feature>
<evidence type="ECO:0000256" key="6">
    <source>
        <dbReference type="ARBA" id="ARBA00022525"/>
    </source>
</evidence>
<dbReference type="PANTHER" id="PTHR11552">
    <property type="entry name" value="GLUCOSE-METHANOL-CHOLINE GMC OXIDOREDUCTASE"/>
    <property type="match status" value="1"/>
</dbReference>
<evidence type="ECO:0000256" key="4">
    <source>
        <dbReference type="ARBA" id="ARBA00011245"/>
    </source>
</evidence>
<gene>
    <name evidence="20" type="ORF">H1R20_g12658</name>
</gene>
<comment type="function">
    <text evidence="9">Catalyzes the single-oxidation or sequential double oxidation reaction of carbohydrates primarily at carbon-2 and/or carbon-3 with the concomitant reduction of the flavin. The enzyme exhibits a broad sugar substrate specificity, oxidizing different aldopyranoses to the corresponding C-1, C-2, C-3 or C-1,2, C-2,3 and C-3,4 (di)dehydro sugars with substrate-specific regioselectivity. Accepts only a narrow range of electron acceptors such as substituted benzoquinones and complexed metal ions and reacts extremely slowly with O(2) as acceptor. May play a role in the natural recycling of plant matter by oxidizing all major monosaccharides in lignocellulose and by reducing quinone compounds or reactive radical species generated during lignin depolymerization.</text>
</comment>
<comment type="catalytic activity">
    <reaction evidence="14">
        <text>a pyranoside + acceptor = a pyranosid-3,4-diulose + reduced acceptor.</text>
        <dbReference type="EC" id="1.1.99.29"/>
    </reaction>
</comment>
<evidence type="ECO:0000256" key="12">
    <source>
        <dbReference type="ARBA" id="ARBA00034029"/>
    </source>
</evidence>
<keyword evidence="17" id="KW-0732">Signal</keyword>
<comment type="subcellular location">
    <subcellularLocation>
        <location evidence="2">Secreted</location>
    </subcellularLocation>
</comment>
<dbReference type="InterPro" id="IPR000172">
    <property type="entry name" value="GMC_OxRdtase_N"/>
</dbReference>
<evidence type="ECO:0000256" key="10">
    <source>
        <dbReference type="ARBA" id="ARBA00033986"/>
    </source>
</evidence>
<dbReference type="GO" id="GO:0033718">
    <property type="term" value="F:pyranose dehydrogenase (acceptor) activity"/>
    <property type="evidence" value="ECO:0007669"/>
    <property type="project" value="UniProtKB-EC"/>
</dbReference>